<dbReference type="PRINTS" id="PR00320">
    <property type="entry name" value="GPROTEINBRPT"/>
</dbReference>
<dbReference type="PROSITE" id="PS00678">
    <property type="entry name" value="WD_REPEATS_1"/>
    <property type="match status" value="1"/>
</dbReference>
<dbReference type="InterPro" id="IPR050459">
    <property type="entry name" value="WD_repeat_RBAP46/RBAP48/MSI1"/>
</dbReference>
<evidence type="ECO:0000256" key="5">
    <source>
        <dbReference type="ARBA" id="ARBA00022853"/>
    </source>
</evidence>
<dbReference type="GO" id="GO:0006325">
    <property type="term" value="P:chromatin organization"/>
    <property type="evidence" value="ECO:0007669"/>
    <property type="project" value="UniProtKB-KW"/>
</dbReference>
<feature type="compositionally biased region" description="Basic and acidic residues" evidence="8">
    <location>
        <begin position="745"/>
        <end position="754"/>
    </location>
</feature>
<dbReference type="Pfam" id="PF00400">
    <property type="entry name" value="WD40"/>
    <property type="match status" value="5"/>
</dbReference>
<feature type="region of interest" description="Disordered" evidence="8">
    <location>
        <begin position="739"/>
        <end position="818"/>
    </location>
</feature>
<evidence type="ECO:0000259" key="9">
    <source>
        <dbReference type="Pfam" id="PF12265"/>
    </source>
</evidence>
<evidence type="ECO:0000256" key="2">
    <source>
        <dbReference type="ARBA" id="ARBA00009341"/>
    </source>
</evidence>
<feature type="repeat" description="WD" evidence="7">
    <location>
        <begin position="370"/>
        <end position="404"/>
    </location>
</feature>
<dbReference type="AlphaFoldDB" id="A0A5J5B1U7"/>
<protein>
    <recommendedName>
        <fullName evidence="9">Histone-binding protein RBBP4-like N-terminal domain-containing protein</fullName>
    </recommendedName>
</protein>
<evidence type="ECO:0000256" key="3">
    <source>
        <dbReference type="ARBA" id="ARBA00022574"/>
    </source>
</evidence>
<evidence type="ECO:0000256" key="8">
    <source>
        <dbReference type="SAM" id="MobiDB-lite"/>
    </source>
</evidence>
<dbReference type="InterPro" id="IPR001680">
    <property type="entry name" value="WD40_rpt"/>
</dbReference>
<dbReference type="PANTHER" id="PTHR22850">
    <property type="entry name" value="WD40 REPEAT FAMILY"/>
    <property type="match status" value="1"/>
</dbReference>
<dbReference type="SMART" id="SM00320">
    <property type="entry name" value="WD40"/>
    <property type="match status" value="6"/>
</dbReference>
<dbReference type="InterPro" id="IPR012866">
    <property type="entry name" value="DUF1644"/>
</dbReference>
<comment type="similarity">
    <text evidence="2">Belongs to the WD repeat RBAP46/RBAP48/MSI1 family.</text>
</comment>
<keyword evidence="3 7" id="KW-0853">WD repeat</keyword>
<accession>A0A5J5B1U7</accession>
<dbReference type="InterPro" id="IPR019775">
    <property type="entry name" value="WD40_repeat_CS"/>
</dbReference>
<evidence type="ECO:0000313" key="11">
    <source>
        <dbReference type="Proteomes" id="UP000325577"/>
    </source>
</evidence>
<keyword evidence="11" id="KW-1185">Reference proteome</keyword>
<evidence type="ECO:0000313" key="10">
    <source>
        <dbReference type="EMBL" id="KAA8536520.1"/>
    </source>
</evidence>
<evidence type="ECO:0000256" key="1">
    <source>
        <dbReference type="ARBA" id="ARBA00004123"/>
    </source>
</evidence>
<dbReference type="EMBL" id="CM018039">
    <property type="protein sequence ID" value="KAA8536520.1"/>
    <property type="molecule type" value="Genomic_DNA"/>
</dbReference>
<organism evidence="10 11">
    <name type="scientific">Nyssa sinensis</name>
    <dbReference type="NCBI Taxonomy" id="561372"/>
    <lineage>
        <taxon>Eukaryota</taxon>
        <taxon>Viridiplantae</taxon>
        <taxon>Streptophyta</taxon>
        <taxon>Embryophyta</taxon>
        <taxon>Tracheophyta</taxon>
        <taxon>Spermatophyta</taxon>
        <taxon>Magnoliopsida</taxon>
        <taxon>eudicotyledons</taxon>
        <taxon>Gunneridae</taxon>
        <taxon>Pentapetalae</taxon>
        <taxon>asterids</taxon>
        <taxon>Cornales</taxon>
        <taxon>Nyssaceae</taxon>
        <taxon>Nyssa</taxon>
    </lineage>
</organism>
<feature type="repeat" description="WD" evidence="7">
    <location>
        <begin position="313"/>
        <end position="355"/>
    </location>
</feature>
<evidence type="ECO:0000256" key="6">
    <source>
        <dbReference type="ARBA" id="ARBA00023242"/>
    </source>
</evidence>
<feature type="repeat" description="WD" evidence="7">
    <location>
        <begin position="223"/>
        <end position="265"/>
    </location>
</feature>
<proteinExistence type="inferred from homology"/>
<keyword evidence="4" id="KW-0677">Repeat</keyword>
<dbReference type="FunFam" id="2.130.10.10:FF:000512">
    <property type="entry name" value="WD-40 repeat-containing protein MSI1"/>
    <property type="match status" value="1"/>
</dbReference>
<feature type="compositionally biased region" description="Acidic residues" evidence="8">
    <location>
        <begin position="773"/>
        <end position="783"/>
    </location>
</feature>
<name>A0A5J5B1U7_9ASTE</name>
<dbReference type="Pfam" id="PF12265">
    <property type="entry name" value="CAF1C_H4-bd"/>
    <property type="match status" value="1"/>
</dbReference>
<keyword evidence="5" id="KW-0156">Chromatin regulator</keyword>
<reference evidence="10 11" key="1">
    <citation type="submission" date="2019-09" db="EMBL/GenBank/DDBJ databases">
        <title>A chromosome-level genome assembly of the Chinese tupelo Nyssa sinensis.</title>
        <authorList>
            <person name="Yang X."/>
            <person name="Kang M."/>
            <person name="Yang Y."/>
            <person name="Xiong H."/>
            <person name="Wang M."/>
            <person name="Zhang Z."/>
            <person name="Wang Z."/>
            <person name="Wu H."/>
            <person name="Ma T."/>
            <person name="Liu J."/>
            <person name="Xi Z."/>
        </authorList>
    </citation>
    <scope>NUCLEOTIDE SEQUENCE [LARGE SCALE GENOMIC DNA]</scope>
    <source>
        <strain evidence="10">J267</strain>
        <tissue evidence="10">Leaf</tissue>
    </source>
</reference>
<feature type="repeat" description="WD" evidence="7">
    <location>
        <begin position="174"/>
        <end position="216"/>
    </location>
</feature>
<dbReference type="InterPro" id="IPR022052">
    <property type="entry name" value="Histone-bd_RBBP4-like_N"/>
</dbReference>
<dbReference type="InterPro" id="IPR015943">
    <property type="entry name" value="WD40/YVTN_repeat-like_dom_sf"/>
</dbReference>
<dbReference type="PROSITE" id="PS50082">
    <property type="entry name" value="WD_REPEATS_2"/>
    <property type="match status" value="5"/>
</dbReference>
<keyword evidence="6" id="KW-0539">Nucleus</keyword>
<dbReference type="InterPro" id="IPR020472">
    <property type="entry name" value="WD40_PAC1"/>
</dbReference>
<comment type="subcellular location">
    <subcellularLocation>
        <location evidence="1">Nucleus</location>
    </subcellularLocation>
</comment>
<dbReference type="Gene3D" id="2.130.10.10">
    <property type="entry name" value="YVTN repeat-like/Quinoprotein amine dehydrogenase"/>
    <property type="match status" value="1"/>
</dbReference>
<dbReference type="GO" id="GO:0005634">
    <property type="term" value="C:nucleus"/>
    <property type="evidence" value="ECO:0007669"/>
    <property type="project" value="UniProtKB-SubCell"/>
</dbReference>
<dbReference type="SUPFAM" id="SSF50978">
    <property type="entry name" value="WD40 repeat-like"/>
    <property type="match status" value="1"/>
</dbReference>
<sequence length="818" mass="92234">MGKDDDEMRGETVERLINEEYKIWKKNTPFLYDLVITHALEWPSLTVEWLPDREEPPGKDYSVQKMILGTHTSENEPNYLMLAQVQLPLEDAENDSRHYDDDRSDFGGFGCANGKVQIIQQINHDGEVNRARYMPQNPFIIATKTVSAEVYVFDYSKHPSKPPLDGACSPDLRLRGHSTEGYGLSWSQFKQGHLLSGSDDAQICLWDVNATPKNKALDAMQIFKVHEGVVEDVAWHLRHEYLFGSVGDDQYLHIWDLRTPSVSKPIQSVIAHQSEVNCLAFNPFNEWVVATGSTDKTVKLFDLRKLSTALHTFDCHKEEVFQVGWNPKNETILASCCLGRRLMVWDLSRIDEEQTPEDAEDGPPELLFIHGGHTSKISDFSWNPCEDWVVASVAEDNILQIWQMAENIYHDEDDLPGPADESTKGKLAIASVDDKYLMVSLSRESFCTHALLFGLEMAKSTRGRRRIASRQCRPSPYPLPSCNKDAKPGMELKKCSQVLDKKDWEDATCSVCMEFPHNAVLLLCSSHDKGCRPYMCGTSVRYSNCLDQYKKAYTKVASSHHGQPQESSVDNPIVGSDSGWPADKCEIAELACPLCRGQVKGWTVVEPAREYLNAKRRSCMQDSCSFVGTYRELRKHVRVEHPCARPREVDPDLEQKWRRLEREREREDVLSTIMSSMPGAMVFGDYVIEGSHYGFDTDEEGFGVEAPERDRGFEVGIDSNLVNVFLLLHAFGPAGNVGPNRGMRRHDSDSDHTLDGGAVGFHHTTPVSGFDSSDQDSDSDGGDNDGISLVGRLRRQGRVLLGRSGRRRRRREANGGRR</sequence>
<dbReference type="PROSITE" id="PS50294">
    <property type="entry name" value="WD_REPEATS_REGION"/>
    <property type="match status" value="1"/>
</dbReference>
<feature type="domain" description="Histone-binding protein RBBP4-like N-terminal" evidence="9">
    <location>
        <begin position="19"/>
        <end position="88"/>
    </location>
</feature>
<evidence type="ECO:0000256" key="4">
    <source>
        <dbReference type="ARBA" id="ARBA00022737"/>
    </source>
</evidence>
<evidence type="ECO:0000256" key="7">
    <source>
        <dbReference type="PROSITE-ProRule" id="PRU00221"/>
    </source>
</evidence>
<dbReference type="Proteomes" id="UP000325577">
    <property type="component" value="Linkage Group LG16"/>
</dbReference>
<dbReference type="Pfam" id="PF07800">
    <property type="entry name" value="DUF1644"/>
    <property type="match status" value="1"/>
</dbReference>
<dbReference type="InterPro" id="IPR036322">
    <property type="entry name" value="WD40_repeat_dom_sf"/>
</dbReference>
<gene>
    <name evidence="10" type="ORF">F0562_028998</name>
</gene>
<feature type="repeat" description="WD" evidence="7">
    <location>
        <begin position="269"/>
        <end position="311"/>
    </location>
</feature>
<dbReference type="OrthoDB" id="427795at2759"/>